<dbReference type="Proteomes" id="UP001056455">
    <property type="component" value="Chromosome"/>
</dbReference>
<feature type="region of interest" description="Disordered" evidence="1">
    <location>
        <begin position="395"/>
        <end position="432"/>
    </location>
</feature>
<keyword evidence="4" id="KW-1185">Reference proteome</keyword>
<organism evidence="3 4">
    <name type="scientific">Ornithinimicrobium faecis</name>
    <dbReference type="NCBI Taxonomy" id="2934158"/>
    <lineage>
        <taxon>Bacteria</taxon>
        <taxon>Bacillati</taxon>
        <taxon>Actinomycetota</taxon>
        <taxon>Actinomycetes</taxon>
        <taxon>Micrococcales</taxon>
        <taxon>Ornithinimicrobiaceae</taxon>
        <taxon>Ornithinimicrobium</taxon>
    </lineage>
</organism>
<gene>
    <name evidence="3" type="ORF">NF556_10620</name>
</gene>
<evidence type="ECO:0000256" key="1">
    <source>
        <dbReference type="SAM" id="MobiDB-lite"/>
    </source>
</evidence>
<feature type="domain" description="CHAT" evidence="2">
    <location>
        <begin position="59"/>
        <end position="333"/>
    </location>
</feature>
<dbReference type="Pfam" id="PF12770">
    <property type="entry name" value="CHAT"/>
    <property type="match status" value="1"/>
</dbReference>
<dbReference type="EMBL" id="CP099489">
    <property type="protein sequence ID" value="USQ82064.1"/>
    <property type="molecule type" value="Genomic_DNA"/>
</dbReference>
<protein>
    <submittedName>
        <fullName evidence="3">CHAT domain-containing protein</fullName>
    </submittedName>
</protein>
<evidence type="ECO:0000259" key="2">
    <source>
        <dbReference type="Pfam" id="PF12770"/>
    </source>
</evidence>
<proteinExistence type="predicted"/>
<name>A0ABY4YZ82_9MICO</name>
<accession>A0ABY4YZ82</accession>
<evidence type="ECO:0000313" key="3">
    <source>
        <dbReference type="EMBL" id="USQ82064.1"/>
    </source>
</evidence>
<sequence>MSRLVFSVVGLRTASGVTLGVQLREPPAFGRHAVELSLTPMAAPFQALHGEPGANAVREAGRALFDALTSNNPDLRKHLEAALLVQPPDRCPVFVELTTGGAESFPWEALCSQDGDFLGLDERWAVGRIVESISPLPATWFFEPPLRVAVVLSCLGVPAAPEWVALRAACEAAQVPVELLVLVSEDSLHEEISGAGLDWVTVEFVPSTVAGIAQRLQPFNAHVLHLFCHGISTGTSPHLQVAVRSDWLTGTASSLLVEAQDLRAFNPPVDSLPWLVVLNSCETAAAGGDESARSVALDLITTGGVPAVVGMREPIRSADAVLFTRAFYDQLLPEVAHLLDPAAEAAPIEWARLVVGARAQIAEQYEPLEAQRGTRKEWTLPVVYTRSASFQVQTSVTPVTEQPAAEQPVSGQPAQRVPEQPMAPPPDQDVGAETTRSIVLSIRTLTGMRAQVEGSGDQVMLDLIDQELARLRAALAGR</sequence>
<dbReference type="RefSeq" id="WP_252595635.1">
    <property type="nucleotide sequence ID" value="NZ_CP099489.1"/>
</dbReference>
<reference evidence="3" key="1">
    <citation type="submission" date="2022-06" db="EMBL/GenBank/DDBJ databases">
        <title>Ornithinimicrobium HY1793.</title>
        <authorList>
            <person name="Huang Y."/>
        </authorList>
    </citation>
    <scope>NUCLEOTIDE SEQUENCE</scope>
    <source>
        <strain evidence="3">HY1793</strain>
    </source>
</reference>
<evidence type="ECO:0000313" key="4">
    <source>
        <dbReference type="Proteomes" id="UP001056455"/>
    </source>
</evidence>
<dbReference type="InterPro" id="IPR024983">
    <property type="entry name" value="CHAT_dom"/>
</dbReference>